<dbReference type="OrthoDB" id="1682174at2"/>
<dbReference type="PROSITE" id="PS50110">
    <property type="entry name" value="RESPONSE_REGULATORY"/>
    <property type="match status" value="1"/>
</dbReference>
<dbReference type="Pfam" id="PF00072">
    <property type="entry name" value="Response_reg"/>
    <property type="match status" value="1"/>
</dbReference>
<dbReference type="GO" id="GO:0000160">
    <property type="term" value="P:phosphorelay signal transduction system"/>
    <property type="evidence" value="ECO:0007669"/>
    <property type="project" value="InterPro"/>
</dbReference>
<name>A0A4V2Q8F2_9FIRM</name>
<dbReference type="Proteomes" id="UP000295063">
    <property type="component" value="Unassembled WGS sequence"/>
</dbReference>
<evidence type="ECO:0000256" key="1">
    <source>
        <dbReference type="PROSITE-ProRule" id="PRU00169"/>
    </source>
</evidence>
<sequence>MRVLVVEDSQVIRTIIIKELRDLGVIDIEQAEEGLAAMRKIGGKFFDLITLDITMPEADGITVLNHIKAVSPNSRVVICSAHNHKDTVMEAIRIGIDDYIIKPFAVERLNEVLKRQIKLLSKNG</sequence>
<feature type="domain" description="Response regulatory" evidence="2">
    <location>
        <begin position="2"/>
        <end position="117"/>
    </location>
</feature>
<dbReference type="AlphaFoldDB" id="A0A4V2Q8F2"/>
<dbReference type="InterPro" id="IPR052048">
    <property type="entry name" value="ST_Response_Regulator"/>
</dbReference>
<proteinExistence type="predicted"/>
<accession>A0A4V2Q8F2</accession>
<reference evidence="3 4" key="1">
    <citation type="submission" date="2019-03" db="EMBL/GenBank/DDBJ databases">
        <title>Genomic Encyclopedia of Type Strains, Phase IV (KMG-IV): sequencing the most valuable type-strain genomes for metagenomic binning, comparative biology and taxonomic classification.</title>
        <authorList>
            <person name="Goeker M."/>
        </authorList>
    </citation>
    <scope>NUCLEOTIDE SEQUENCE [LARGE SCALE GENOMIC DNA]</scope>
    <source>
        <strain evidence="3 4">DSM 15969</strain>
    </source>
</reference>
<keyword evidence="4" id="KW-1185">Reference proteome</keyword>
<dbReference type="Gene3D" id="3.40.50.2300">
    <property type="match status" value="1"/>
</dbReference>
<protein>
    <submittedName>
        <fullName evidence="3">Two-component system chemotaxis response regulator CheY</fullName>
    </submittedName>
</protein>
<dbReference type="InterPro" id="IPR001789">
    <property type="entry name" value="Sig_transdc_resp-reg_receiver"/>
</dbReference>
<dbReference type="SUPFAM" id="SSF52172">
    <property type="entry name" value="CheY-like"/>
    <property type="match status" value="1"/>
</dbReference>
<dbReference type="InterPro" id="IPR011006">
    <property type="entry name" value="CheY-like_superfamily"/>
</dbReference>
<dbReference type="PANTHER" id="PTHR43228">
    <property type="entry name" value="TWO-COMPONENT RESPONSE REGULATOR"/>
    <property type="match status" value="1"/>
</dbReference>
<dbReference type="PANTHER" id="PTHR43228:SF1">
    <property type="entry name" value="TWO-COMPONENT RESPONSE REGULATOR ARR22"/>
    <property type="match status" value="1"/>
</dbReference>
<keyword evidence="1" id="KW-0597">Phosphoprotein</keyword>
<evidence type="ECO:0000259" key="2">
    <source>
        <dbReference type="PROSITE" id="PS50110"/>
    </source>
</evidence>
<feature type="modified residue" description="4-aspartylphosphate" evidence="1">
    <location>
        <position position="52"/>
    </location>
</feature>
<dbReference type="SMART" id="SM00448">
    <property type="entry name" value="REC"/>
    <property type="match status" value="1"/>
</dbReference>
<dbReference type="EMBL" id="SLUI01000009">
    <property type="protein sequence ID" value="TCL36163.1"/>
    <property type="molecule type" value="Genomic_DNA"/>
</dbReference>
<gene>
    <name evidence="3" type="ORF">EV210_109112</name>
</gene>
<comment type="caution">
    <text evidence="3">The sequence shown here is derived from an EMBL/GenBank/DDBJ whole genome shotgun (WGS) entry which is preliminary data.</text>
</comment>
<evidence type="ECO:0000313" key="4">
    <source>
        <dbReference type="Proteomes" id="UP000295063"/>
    </source>
</evidence>
<organism evidence="3 4">
    <name type="scientific">Anaerospora hongkongensis</name>
    <dbReference type="NCBI Taxonomy" id="244830"/>
    <lineage>
        <taxon>Bacteria</taxon>
        <taxon>Bacillati</taxon>
        <taxon>Bacillota</taxon>
        <taxon>Negativicutes</taxon>
        <taxon>Selenomonadales</taxon>
        <taxon>Sporomusaceae</taxon>
        <taxon>Anaerospora</taxon>
    </lineage>
</organism>
<evidence type="ECO:0000313" key="3">
    <source>
        <dbReference type="EMBL" id="TCL36163.1"/>
    </source>
</evidence>
<dbReference type="RefSeq" id="WP_132081862.1">
    <property type="nucleotide sequence ID" value="NZ_DALZLR010000002.1"/>
</dbReference>